<name>A0A6L6QQS4_9BURK</name>
<proteinExistence type="predicted"/>
<gene>
    <name evidence="2" type="ORF">GM658_28365</name>
</gene>
<dbReference type="EMBL" id="WNKX01000050">
    <property type="protein sequence ID" value="MTW14535.1"/>
    <property type="molecule type" value="Genomic_DNA"/>
</dbReference>
<keyword evidence="1" id="KW-0812">Transmembrane</keyword>
<keyword evidence="1" id="KW-0472">Membrane</keyword>
<keyword evidence="3" id="KW-1185">Reference proteome</keyword>
<evidence type="ECO:0000256" key="1">
    <source>
        <dbReference type="SAM" id="Phobius"/>
    </source>
</evidence>
<protein>
    <submittedName>
        <fullName evidence="2">Uncharacterized protein</fullName>
    </submittedName>
</protein>
<sequence length="107" mass="11855">MEADSPDHEKRFRELERKVPDLACEMKLLGAELRTAIATAIAESETRMRAYVDSRLAELEQRLTARIVALEKGQHWIMGLLISLLIAVIGGMAGVIGVLTQILEKLA</sequence>
<comment type="caution">
    <text evidence="2">The sequence shown here is derived from an EMBL/GenBank/DDBJ whole genome shotgun (WGS) entry which is preliminary data.</text>
</comment>
<dbReference type="AlphaFoldDB" id="A0A6L6QQS4"/>
<evidence type="ECO:0000313" key="3">
    <source>
        <dbReference type="Proteomes" id="UP000472320"/>
    </source>
</evidence>
<dbReference type="Proteomes" id="UP000472320">
    <property type="component" value="Unassembled WGS sequence"/>
</dbReference>
<feature type="transmembrane region" description="Helical" evidence="1">
    <location>
        <begin position="76"/>
        <end position="103"/>
    </location>
</feature>
<dbReference type="RefSeq" id="WP_155457470.1">
    <property type="nucleotide sequence ID" value="NZ_WNKX01000050.1"/>
</dbReference>
<organism evidence="2 3">
    <name type="scientific">Massilia eburnea</name>
    <dbReference type="NCBI Taxonomy" id="1776165"/>
    <lineage>
        <taxon>Bacteria</taxon>
        <taxon>Pseudomonadati</taxon>
        <taxon>Pseudomonadota</taxon>
        <taxon>Betaproteobacteria</taxon>
        <taxon>Burkholderiales</taxon>
        <taxon>Oxalobacteraceae</taxon>
        <taxon>Telluria group</taxon>
        <taxon>Massilia</taxon>
    </lineage>
</organism>
<evidence type="ECO:0000313" key="2">
    <source>
        <dbReference type="EMBL" id="MTW14535.1"/>
    </source>
</evidence>
<keyword evidence="1" id="KW-1133">Transmembrane helix</keyword>
<accession>A0A6L6QQS4</accession>
<reference evidence="2 3" key="1">
    <citation type="submission" date="2019-11" db="EMBL/GenBank/DDBJ databases">
        <title>Type strains purchased from KCTC, JCM and DSMZ.</title>
        <authorList>
            <person name="Lu H."/>
        </authorList>
    </citation>
    <scope>NUCLEOTIDE SEQUENCE [LARGE SCALE GENOMIC DNA]</scope>
    <source>
        <strain evidence="2 3">JCM 31587</strain>
    </source>
</reference>